<dbReference type="InterPro" id="IPR042229">
    <property type="entry name" value="Listeria/Bacterioides_rpt_sf"/>
</dbReference>
<evidence type="ECO:0000313" key="4">
    <source>
        <dbReference type="Proteomes" id="UP000823613"/>
    </source>
</evidence>
<dbReference type="Pfam" id="PF13306">
    <property type="entry name" value="LRR_5"/>
    <property type="match status" value="3"/>
</dbReference>
<dbReference type="Gene3D" id="3.80.10.10">
    <property type="entry name" value="Ribonuclease Inhibitor"/>
    <property type="match status" value="3"/>
</dbReference>
<name>A0A9D9DH33_9BACL</name>
<dbReference type="PANTHER" id="PTHR45661">
    <property type="entry name" value="SURFACE ANTIGEN"/>
    <property type="match status" value="1"/>
</dbReference>
<feature type="signal peptide" evidence="2">
    <location>
        <begin position="1"/>
        <end position="25"/>
    </location>
</feature>
<dbReference type="InterPro" id="IPR053139">
    <property type="entry name" value="Surface_bspA-like"/>
</dbReference>
<dbReference type="PANTHER" id="PTHR45661:SF3">
    <property type="entry name" value="IG-LIKE DOMAIN-CONTAINING PROTEIN"/>
    <property type="match status" value="1"/>
</dbReference>
<accession>A0A9D9DH33</accession>
<dbReference type="InterPro" id="IPR026906">
    <property type="entry name" value="LRR_5"/>
</dbReference>
<feature type="chain" id="PRO_5039615536" evidence="2">
    <location>
        <begin position="26"/>
        <end position="810"/>
    </location>
</feature>
<organism evidence="3 4">
    <name type="scientific">Candidatus Onthovivens merdipullorum</name>
    <dbReference type="NCBI Taxonomy" id="2840889"/>
    <lineage>
        <taxon>Bacteria</taxon>
        <taxon>Bacillati</taxon>
        <taxon>Bacillota</taxon>
        <taxon>Bacilli</taxon>
        <taxon>Bacillales</taxon>
        <taxon>Candidatus Onthovivens</taxon>
    </lineage>
</organism>
<comment type="caution">
    <text evidence="3">The sequence shown here is derived from an EMBL/GenBank/DDBJ whole genome shotgun (WGS) entry which is preliminary data.</text>
</comment>
<protein>
    <submittedName>
        <fullName evidence="3">Leucine-rich repeat protein</fullName>
    </submittedName>
</protein>
<dbReference type="EMBL" id="JADIMY010000051">
    <property type="protein sequence ID" value="MBO8427398.1"/>
    <property type="molecule type" value="Genomic_DNA"/>
</dbReference>
<dbReference type="SUPFAM" id="SSF52058">
    <property type="entry name" value="L domain-like"/>
    <property type="match status" value="1"/>
</dbReference>
<reference evidence="3" key="2">
    <citation type="journal article" date="2021" name="PeerJ">
        <title>Extensive microbial diversity within the chicken gut microbiome revealed by metagenomics and culture.</title>
        <authorList>
            <person name="Gilroy R."/>
            <person name="Ravi A."/>
            <person name="Getino M."/>
            <person name="Pursley I."/>
            <person name="Horton D.L."/>
            <person name="Alikhan N.F."/>
            <person name="Baker D."/>
            <person name="Gharbi K."/>
            <person name="Hall N."/>
            <person name="Watson M."/>
            <person name="Adriaenssens E.M."/>
            <person name="Foster-Nyarko E."/>
            <person name="Jarju S."/>
            <person name="Secka A."/>
            <person name="Antonio M."/>
            <person name="Oren A."/>
            <person name="Chaudhuri R.R."/>
            <person name="La Ragione R."/>
            <person name="Hildebrand F."/>
            <person name="Pallen M.J."/>
        </authorList>
    </citation>
    <scope>NUCLEOTIDE SEQUENCE</scope>
    <source>
        <strain evidence="3">11159</strain>
    </source>
</reference>
<dbReference type="Proteomes" id="UP000823613">
    <property type="component" value="Unassembled WGS sequence"/>
</dbReference>
<sequence>MKRNKTKLFKGALILGLPMSLLVSCKGTNNLYTISFYDDDTLISTINTKGNENISLPSAPKKDNYEFKGWFLDKGIWSEELTSDYFADKPLLENINSYAFYEEISNIDPAKHTISFYVDDILFTSIKTSGNESISLPSAPKKDNYEFKGWFFDNNSFKNELKEDTYLNISLDEDVNVYSFYEEIIEPVDEFQVTFETNGGNKMDPLITSLILEEPIPTKEGYTFLGWYLEKTFKNKVNFPFEVTKDITLYAKWEENTYNVHFELNGGKGVNDLKTNEILIEPIPTKEGYTFLGWYLEETFISKVNFPFEVTKDITLYAKWEEELIDNVIFNVNNDGVLVSIDGINEKNNEITIPMVVNDIEVKEIGEELFLNNKFITKLVIPETVKTLGYKMCQGCVNLKEVVLPNTIEVIPDYAFEQCNSLSKINIPTSLVQIRNDAFSNTAIKEFNAPNSFKEIWNYAFKDCKELETINLNNTSSIGDMSFENCISLKSIEIPETITEIGTNDFSGCSSLMDISLPSNPINLIGSVFYGSGYFNDKNNWVNGILYIDNYLITTNSDLLDLNEITVKEGTIVVAENAFTNNGKNLTKINLPEGLKFIGKSAFSSLYKLESINIPSTVTSIGYGAFSGTTIYDTESNWENNGLYIDNWLVAIKNVKMTEFNVKDGVVGISDGKDTSLFPSKAYSVNILTLPDTLKYIGVRSFARLKITEIILPKSIEIIKEGAFYNCSFLNKVNLGECPNLTYIGSQAFSNCSIEEITIPAGVEVMGELVFNHNSVDLLVHCMVNEKPSNWNKNWDYTYKEGMKITVEWN</sequence>
<comment type="subcellular location">
    <subcellularLocation>
        <location evidence="1">Cell envelope</location>
    </subcellularLocation>
</comment>
<dbReference type="Gene3D" id="2.60.40.4270">
    <property type="entry name" value="Listeria-Bacteroides repeat domain"/>
    <property type="match status" value="4"/>
</dbReference>
<reference evidence="3" key="1">
    <citation type="submission" date="2020-10" db="EMBL/GenBank/DDBJ databases">
        <authorList>
            <person name="Gilroy R."/>
        </authorList>
    </citation>
    <scope>NUCLEOTIDE SEQUENCE</scope>
    <source>
        <strain evidence="3">11159</strain>
    </source>
</reference>
<evidence type="ECO:0000256" key="2">
    <source>
        <dbReference type="SAM" id="SignalP"/>
    </source>
</evidence>
<evidence type="ECO:0000256" key="1">
    <source>
        <dbReference type="ARBA" id="ARBA00004196"/>
    </source>
</evidence>
<dbReference type="AlphaFoldDB" id="A0A9D9DH33"/>
<dbReference type="NCBIfam" id="TIGR02543">
    <property type="entry name" value="List_Bact_rpt"/>
    <property type="match status" value="2"/>
</dbReference>
<dbReference type="InterPro" id="IPR032675">
    <property type="entry name" value="LRR_dom_sf"/>
</dbReference>
<dbReference type="InterPro" id="IPR013378">
    <property type="entry name" value="InlB-like_B-rpt"/>
</dbReference>
<dbReference type="Pfam" id="PF09479">
    <property type="entry name" value="Flg_new"/>
    <property type="match status" value="4"/>
</dbReference>
<dbReference type="PROSITE" id="PS51257">
    <property type="entry name" value="PROKAR_LIPOPROTEIN"/>
    <property type="match status" value="1"/>
</dbReference>
<dbReference type="GO" id="GO:0030313">
    <property type="term" value="C:cell envelope"/>
    <property type="evidence" value="ECO:0007669"/>
    <property type="project" value="UniProtKB-SubCell"/>
</dbReference>
<gene>
    <name evidence="3" type="ORF">IAC58_02415</name>
</gene>
<evidence type="ECO:0000313" key="3">
    <source>
        <dbReference type="EMBL" id="MBO8427398.1"/>
    </source>
</evidence>
<proteinExistence type="predicted"/>
<keyword evidence="2" id="KW-0732">Signal</keyword>